<keyword evidence="2 3" id="KW-0802">TPR repeat</keyword>
<dbReference type="Proteomes" id="UP000053815">
    <property type="component" value="Unassembled WGS sequence"/>
</dbReference>
<evidence type="ECO:0000313" key="6">
    <source>
        <dbReference type="Proteomes" id="UP000053815"/>
    </source>
</evidence>
<dbReference type="OrthoDB" id="10263032at2759"/>
<keyword evidence="1" id="KW-0677">Repeat</keyword>
<feature type="region of interest" description="Disordered" evidence="4">
    <location>
        <begin position="608"/>
        <end position="632"/>
    </location>
</feature>
<evidence type="ECO:0000256" key="2">
    <source>
        <dbReference type="ARBA" id="ARBA00022803"/>
    </source>
</evidence>
<dbReference type="InterPro" id="IPR021183">
    <property type="entry name" value="NatA_aux_su"/>
</dbReference>
<proteinExistence type="predicted"/>
<reference evidence="5" key="1">
    <citation type="submission" date="2014-09" db="EMBL/GenBank/DDBJ databases">
        <title>Draft genome sequence of an oleaginous Mucoromycotina fungus Mucor ambiguus NBRC6742.</title>
        <authorList>
            <person name="Takeda I."/>
            <person name="Yamane N."/>
            <person name="Morita T."/>
            <person name="Tamano K."/>
            <person name="Machida M."/>
            <person name="Baker S."/>
            <person name="Koike H."/>
        </authorList>
    </citation>
    <scope>NUCLEOTIDE SEQUENCE</scope>
    <source>
        <strain evidence="5">NBRC 6742</strain>
    </source>
</reference>
<keyword evidence="6" id="KW-1185">Reference proteome</keyword>
<dbReference type="InterPro" id="IPR011990">
    <property type="entry name" value="TPR-like_helical_dom_sf"/>
</dbReference>
<dbReference type="STRING" id="91626.A0A0C9N151"/>
<dbReference type="FunFam" id="1.25.40.1040:FF:000003">
    <property type="entry name" value="N-terminal acetyltransferase A, auxiliary subunit"/>
    <property type="match status" value="1"/>
</dbReference>
<dbReference type="PROSITE" id="PS50005">
    <property type="entry name" value="TPR"/>
    <property type="match status" value="1"/>
</dbReference>
<evidence type="ECO:0000256" key="4">
    <source>
        <dbReference type="SAM" id="MobiDB-lite"/>
    </source>
</evidence>
<sequence length="726" mass="83417">MAANKRELPPKEAQVFRNLLKNYELREYKKGLKLAEGILKKYPDHGETMAMKGLFLNNLQKKEEGYEYVKKGLLKDLTSHICWHVYGLLYRADKNYEEAAKCYANALKFNKNDFNILRDYAILQTQMRHYDSLVDTRTKLLEAKPQNPPFWLGLAIAYQLVNEPQNGVKVLNTHAESNVPAATTDFEKSELLMYHNMLLEETGDFQSALDHLNEIEPQVTDKRAWKEKNALYMEKLGRKEEAEKAYRILISENPHNIAYITELLSLKEKSEINGLLSDLFIQYPRSKAIEHLILQHAEGDSFKIKVEASLQNGLRKGIPSLFASMKRYYADAEKKRMIEELVAGYLASLEKNGTFGADSAKEPPTALLWTLYYVAKQHDFHKENEKALEVINKAIAHTPTVVELYMTKGRILKHAGQVEEASKIMNEAREMDLQDRFINSKCAKYLLRAGHIDEAERVLGLFTRKDVATVQDLTDMQCQWFMTEEGNAYLRKKDYGKALKRFHTLEKFYVDYFDDQFDFHSYCLRKLTLRSYVSALLWEDKLRAHPFYLKAAKGAVEAYLALADKPKENDEIDEANMTEAEKKKARNKARKAALKAQQDAEAKKIQIKEEAAKNKQDKKPVDEDPEGDKYLNTNKPLEDALQFVKPLELLAPNNVEVHALGFEIYIRQQKYLLAAKSLSKIAKIDKNSASFKANLDKLEAAVKAHTDLDPKIKQVIDLQLAEISKA</sequence>
<feature type="repeat" description="TPR" evidence="3">
    <location>
        <begin position="80"/>
        <end position="113"/>
    </location>
</feature>
<dbReference type="PANTHER" id="PTHR22767:SF2">
    <property type="entry name" value="N(ALPHA)-ACETYLTRANSFERASE 15_16, ISOFORM A"/>
    <property type="match status" value="1"/>
</dbReference>
<dbReference type="AlphaFoldDB" id="A0A0C9N151"/>
<dbReference type="PIRSF" id="PIRSF000422">
    <property type="entry name" value="N-terminal-AcTrfase-A_aux_su"/>
    <property type="match status" value="1"/>
</dbReference>
<dbReference type="Pfam" id="PF12569">
    <property type="entry name" value="NatA_aux_su"/>
    <property type="match status" value="1"/>
</dbReference>
<organism evidence="5">
    <name type="scientific">Mucor ambiguus</name>
    <dbReference type="NCBI Taxonomy" id="91626"/>
    <lineage>
        <taxon>Eukaryota</taxon>
        <taxon>Fungi</taxon>
        <taxon>Fungi incertae sedis</taxon>
        <taxon>Mucoromycota</taxon>
        <taxon>Mucoromycotina</taxon>
        <taxon>Mucoromycetes</taxon>
        <taxon>Mucorales</taxon>
        <taxon>Mucorineae</taxon>
        <taxon>Mucoraceae</taxon>
        <taxon>Mucor</taxon>
    </lineage>
</organism>
<dbReference type="PANTHER" id="PTHR22767">
    <property type="entry name" value="N-TERMINAL ACETYLTRANSFERASE-RELATED"/>
    <property type="match status" value="1"/>
</dbReference>
<gene>
    <name evidence="5" type="ORF">MAM1_0282d09209</name>
</gene>
<protein>
    <submittedName>
        <fullName evidence="5">Uncharacterized protein</fullName>
    </submittedName>
</protein>
<dbReference type="GO" id="GO:0031415">
    <property type="term" value="C:NatA complex"/>
    <property type="evidence" value="ECO:0007669"/>
    <property type="project" value="TreeGrafter"/>
</dbReference>
<accession>A0A0C9N151</accession>
<dbReference type="Gene3D" id="1.25.40.1040">
    <property type="match status" value="1"/>
</dbReference>
<dbReference type="SMART" id="SM00028">
    <property type="entry name" value="TPR"/>
    <property type="match status" value="3"/>
</dbReference>
<feature type="compositionally biased region" description="Basic and acidic residues" evidence="4">
    <location>
        <begin position="608"/>
        <end position="622"/>
    </location>
</feature>
<dbReference type="Gene3D" id="1.25.40.1010">
    <property type="match status" value="1"/>
</dbReference>
<evidence type="ECO:0000256" key="3">
    <source>
        <dbReference type="PROSITE-ProRule" id="PRU00339"/>
    </source>
</evidence>
<dbReference type="InterPro" id="IPR019734">
    <property type="entry name" value="TPR_rpt"/>
</dbReference>
<name>A0A0C9N151_9FUNG</name>
<evidence type="ECO:0000256" key="1">
    <source>
        <dbReference type="ARBA" id="ARBA00022737"/>
    </source>
</evidence>
<evidence type="ECO:0000313" key="5">
    <source>
        <dbReference type="EMBL" id="GAN09677.1"/>
    </source>
</evidence>
<dbReference type="EMBL" id="DF836571">
    <property type="protein sequence ID" value="GAN09677.1"/>
    <property type="molecule type" value="Genomic_DNA"/>
</dbReference>
<dbReference type="SUPFAM" id="SSF48452">
    <property type="entry name" value="TPR-like"/>
    <property type="match status" value="2"/>
</dbReference>